<dbReference type="PROSITE" id="PS51257">
    <property type="entry name" value="PROKAR_LIPOPROTEIN"/>
    <property type="match status" value="1"/>
</dbReference>
<evidence type="ECO:0000313" key="10">
    <source>
        <dbReference type="Proteomes" id="UP000295773"/>
    </source>
</evidence>
<dbReference type="Gene3D" id="3.40.190.10">
    <property type="entry name" value="Periplasmic binding protein-like II"/>
    <property type="match status" value="2"/>
</dbReference>
<keyword evidence="10" id="KW-1185">Reference proteome</keyword>
<keyword evidence="4" id="KW-0564">Palmitate</keyword>
<organism evidence="9 10">
    <name type="scientific">Longicatena caecimuris</name>
    <dbReference type="NCBI Taxonomy" id="1796635"/>
    <lineage>
        <taxon>Bacteria</taxon>
        <taxon>Bacillati</taxon>
        <taxon>Bacillota</taxon>
        <taxon>Erysipelotrichia</taxon>
        <taxon>Erysipelotrichales</taxon>
        <taxon>Erysipelotrichaceae</taxon>
        <taxon>Longicatena</taxon>
    </lineage>
</organism>
<dbReference type="PANTHER" id="PTHR30429:SF0">
    <property type="entry name" value="METHIONINE-BINDING LIPOPROTEIN METQ"/>
    <property type="match status" value="1"/>
</dbReference>
<evidence type="ECO:0000313" key="9">
    <source>
        <dbReference type="EMBL" id="TCU59082.1"/>
    </source>
</evidence>
<dbReference type="RefSeq" id="WP_008687899.1">
    <property type="nucleotide sequence ID" value="NZ_AP024510.1"/>
</dbReference>
<evidence type="ECO:0000256" key="6">
    <source>
        <dbReference type="PIRNR" id="PIRNR002854"/>
    </source>
</evidence>
<protein>
    <recommendedName>
        <fullName evidence="6">Lipoprotein</fullName>
    </recommendedName>
</protein>
<dbReference type="InterPro" id="IPR004872">
    <property type="entry name" value="Lipoprotein_NlpA"/>
</dbReference>
<evidence type="ECO:0000256" key="2">
    <source>
        <dbReference type="ARBA" id="ARBA00022729"/>
    </source>
</evidence>
<accession>A0A4R3TBI3</accession>
<sequence>MKKLVAGFLAVVLLAGCGAKSDDTGKEDKTLRIGASTTPHAEIIKHIQPALEKEGYTVKITEFTDYVKPNQALVDGDLDANFFQHKPYMDDWAKKAGAQDKITSVFSVHFEPIGIYSVNHKSLDEVKDGMKISVPNDPTNGGRALKLLADNNIITLKDGKGVDATKSDIAKYNVKVEIIEMQAETCAASIQDVDYAVVNGNNALNAKISENVLTTESKDSEAAKTYGNIIAVQTAHKDDEKIKALINALNTEDVKNYIDETYHGIVVPLVPTK</sequence>
<gene>
    <name evidence="9" type="ORF">EDD61_1119</name>
</gene>
<comment type="subcellular location">
    <subcellularLocation>
        <location evidence="1">Membrane</location>
        <topology evidence="1">Lipid-anchor</topology>
    </subcellularLocation>
</comment>
<dbReference type="EMBL" id="SMBP01000011">
    <property type="protein sequence ID" value="TCU59082.1"/>
    <property type="molecule type" value="Genomic_DNA"/>
</dbReference>
<evidence type="ECO:0000256" key="4">
    <source>
        <dbReference type="ARBA" id="ARBA00023139"/>
    </source>
</evidence>
<comment type="similarity">
    <text evidence="6">Belongs to the nlpA lipoprotein family.</text>
</comment>
<feature type="signal peptide" evidence="8">
    <location>
        <begin position="1"/>
        <end position="21"/>
    </location>
</feature>
<feature type="chain" id="PRO_5020230139" description="Lipoprotein" evidence="8">
    <location>
        <begin position="22"/>
        <end position="273"/>
    </location>
</feature>
<dbReference type="PANTHER" id="PTHR30429">
    <property type="entry name" value="D-METHIONINE-BINDING LIPOPROTEIN METQ"/>
    <property type="match status" value="1"/>
</dbReference>
<proteinExistence type="inferred from homology"/>
<evidence type="ECO:0000256" key="5">
    <source>
        <dbReference type="ARBA" id="ARBA00023288"/>
    </source>
</evidence>
<dbReference type="GO" id="GO:0016020">
    <property type="term" value="C:membrane"/>
    <property type="evidence" value="ECO:0007669"/>
    <property type="project" value="UniProtKB-SubCell"/>
</dbReference>
<name>A0A4R3TBI3_9FIRM</name>
<dbReference type="GeneID" id="73795910"/>
<comment type="caution">
    <text evidence="9">The sequence shown here is derived from an EMBL/GenBank/DDBJ whole genome shotgun (WGS) entry which is preliminary data.</text>
</comment>
<keyword evidence="2 8" id="KW-0732">Signal</keyword>
<evidence type="ECO:0000256" key="8">
    <source>
        <dbReference type="SAM" id="SignalP"/>
    </source>
</evidence>
<reference evidence="9 10" key="1">
    <citation type="submission" date="2019-03" db="EMBL/GenBank/DDBJ databases">
        <title>Genomic Encyclopedia of Type Strains, Phase IV (KMG-IV): sequencing the most valuable type-strain genomes for metagenomic binning, comparative biology and taxonomic classification.</title>
        <authorList>
            <person name="Goeker M."/>
        </authorList>
    </citation>
    <scope>NUCLEOTIDE SEQUENCE [LARGE SCALE GENOMIC DNA]</scope>
    <source>
        <strain evidence="9 10">DSM 29481</strain>
    </source>
</reference>
<dbReference type="Proteomes" id="UP000295773">
    <property type="component" value="Unassembled WGS sequence"/>
</dbReference>
<feature type="lipid moiety-binding region" description="S-diacylglycerol cysteine" evidence="7">
    <location>
        <position position="17"/>
    </location>
</feature>
<keyword evidence="5 6" id="KW-0449">Lipoprotein</keyword>
<evidence type="ECO:0000256" key="3">
    <source>
        <dbReference type="ARBA" id="ARBA00023136"/>
    </source>
</evidence>
<evidence type="ECO:0000256" key="1">
    <source>
        <dbReference type="ARBA" id="ARBA00004635"/>
    </source>
</evidence>
<dbReference type="Pfam" id="PF03180">
    <property type="entry name" value="Lipoprotein_9"/>
    <property type="match status" value="1"/>
</dbReference>
<dbReference type="SUPFAM" id="SSF53850">
    <property type="entry name" value="Periplasmic binding protein-like II"/>
    <property type="match status" value="1"/>
</dbReference>
<keyword evidence="3" id="KW-0472">Membrane</keyword>
<dbReference type="AlphaFoldDB" id="A0A4R3TBI3"/>
<dbReference type="PIRSF" id="PIRSF002854">
    <property type="entry name" value="MetQ"/>
    <property type="match status" value="1"/>
</dbReference>
<evidence type="ECO:0000256" key="7">
    <source>
        <dbReference type="PIRSR" id="PIRSR002854-1"/>
    </source>
</evidence>